<dbReference type="InterPro" id="IPR036388">
    <property type="entry name" value="WH-like_DNA-bd_sf"/>
</dbReference>
<keyword evidence="2" id="KW-0238">DNA-binding</keyword>
<keyword evidence="3" id="KW-0804">Transcription</keyword>
<evidence type="ECO:0000256" key="2">
    <source>
        <dbReference type="ARBA" id="ARBA00023125"/>
    </source>
</evidence>
<evidence type="ECO:0000259" key="4">
    <source>
        <dbReference type="PROSITE" id="PS50949"/>
    </source>
</evidence>
<evidence type="ECO:0000256" key="1">
    <source>
        <dbReference type="ARBA" id="ARBA00023015"/>
    </source>
</evidence>
<accession>A0AAW5QZW6</accession>
<dbReference type="PANTHER" id="PTHR43537:SF45">
    <property type="entry name" value="GNTR FAMILY REGULATORY PROTEIN"/>
    <property type="match status" value="1"/>
</dbReference>
<evidence type="ECO:0000313" key="6">
    <source>
        <dbReference type="Proteomes" id="UP001320898"/>
    </source>
</evidence>
<dbReference type="GO" id="GO:0003700">
    <property type="term" value="F:DNA-binding transcription factor activity"/>
    <property type="evidence" value="ECO:0007669"/>
    <property type="project" value="InterPro"/>
</dbReference>
<evidence type="ECO:0000313" key="5">
    <source>
        <dbReference type="EMBL" id="MCT8972682.1"/>
    </source>
</evidence>
<dbReference type="Pfam" id="PF07729">
    <property type="entry name" value="FCD"/>
    <property type="match status" value="1"/>
</dbReference>
<keyword evidence="6" id="KW-1185">Reference proteome</keyword>
<name>A0AAW5QZW6_9HYPH</name>
<dbReference type="InterPro" id="IPR008920">
    <property type="entry name" value="TF_FadR/GntR_C"/>
</dbReference>
<dbReference type="EMBL" id="JALIDZ010000005">
    <property type="protein sequence ID" value="MCT8972682.1"/>
    <property type="molecule type" value="Genomic_DNA"/>
</dbReference>
<reference evidence="5 6" key="1">
    <citation type="submission" date="2022-04" db="EMBL/GenBank/DDBJ databases">
        <authorList>
            <person name="Ye Y.-Q."/>
            <person name="Du Z.-J."/>
        </authorList>
    </citation>
    <scope>NUCLEOTIDE SEQUENCE [LARGE SCALE GENOMIC DNA]</scope>
    <source>
        <strain evidence="5 6">A6E488</strain>
    </source>
</reference>
<dbReference type="InterPro" id="IPR011711">
    <property type="entry name" value="GntR_C"/>
</dbReference>
<dbReference type="InterPro" id="IPR036390">
    <property type="entry name" value="WH_DNA-bd_sf"/>
</dbReference>
<dbReference type="GO" id="GO:0003677">
    <property type="term" value="F:DNA binding"/>
    <property type="evidence" value="ECO:0007669"/>
    <property type="project" value="UniProtKB-KW"/>
</dbReference>
<dbReference type="Proteomes" id="UP001320898">
    <property type="component" value="Unassembled WGS sequence"/>
</dbReference>
<protein>
    <submittedName>
        <fullName evidence="5">GntR family transcriptional regulator</fullName>
    </submittedName>
</protein>
<keyword evidence="1" id="KW-0805">Transcription regulation</keyword>
<comment type="caution">
    <text evidence="5">The sequence shown here is derived from an EMBL/GenBank/DDBJ whole genome shotgun (WGS) entry which is preliminary data.</text>
</comment>
<dbReference type="SUPFAM" id="SSF48008">
    <property type="entry name" value="GntR ligand-binding domain-like"/>
    <property type="match status" value="1"/>
</dbReference>
<dbReference type="SMART" id="SM00345">
    <property type="entry name" value="HTH_GNTR"/>
    <property type="match status" value="1"/>
</dbReference>
<sequence length="246" mass="27039">MAASKSRVISLAGAGAADAGTDTLSLGPSMSSATRVFRELRSRMVALKLPPGTILHRAELAEAFGVSQSPIREAILRLEEIGLVISYPQSRTEVTHINPARLEQEHVLRTALECEIVDQLCRKAGAADLTKAQGYLKMQKALVDDPDQIELFRELDEKFHHALFVAAGQAALHAHVTERSSHMARLRTLDLPRNRKLQSVIEGHGKVMERIEAGDRHAAVDAMRDHLSGTIGRLPEIMEANRAYFA</sequence>
<dbReference type="InterPro" id="IPR000524">
    <property type="entry name" value="Tscrpt_reg_HTH_GntR"/>
</dbReference>
<dbReference type="Pfam" id="PF00392">
    <property type="entry name" value="GntR"/>
    <property type="match status" value="1"/>
</dbReference>
<gene>
    <name evidence="5" type="ORF">MUB46_12525</name>
</gene>
<dbReference type="PROSITE" id="PS50949">
    <property type="entry name" value="HTH_GNTR"/>
    <property type="match status" value="1"/>
</dbReference>
<dbReference type="SUPFAM" id="SSF46785">
    <property type="entry name" value="Winged helix' DNA-binding domain"/>
    <property type="match status" value="1"/>
</dbReference>
<feature type="domain" description="HTH gntR-type" evidence="4">
    <location>
        <begin position="30"/>
        <end position="97"/>
    </location>
</feature>
<dbReference type="Gene3D" id="1.10.10.10">
    <property type="entry name" value="Winged helix-like DNA-binding domain superfamily/Winged helix DNA-binding domain"/>
    <property type="match status" value="1"/>
</dbReference>
<evidence type="ECO:0000256" key="3">
    <source>
        <dbReference type="ARBA" id="ARBA00023163"/>
    </source>
</evidence>
<organism evidence="5 6">
    <name type="scientific">Microbaculum marinisediminis</name>
    <dbReference type="NCBI Taxonomy" id="2931392"/>
    <lineage>
        <taxon>Bacteria</taxon>
        <taxon>Pseudomonadati</taxon>
        <taxon>Pseudomonadota</taxon>
        <taxon>Alphaproteobacteria</taxon>
        <taxon>Hyphomicrobiales</taxon>
        <taxon>Tepidamorphaceae</taxon>
        <taxon>Microbaculum</taxon>
    </lineage>
</organism>
<proteinExistence type="predicted"/>
<dbReference type="Gene3D" id="1.20.120.530">
    <property type="entry name" value="GntR ligand-binding domain-like"/>
    <property type="match status" value="1"/>
</dbReference>
<dbReference type="SMART" id="SM00895">
    <property type="entry name" value="FCD"/>
    <property type="match status" value="1"/>
</dbReference>
<dbReference type="AlphaFoldDB" id="A0AAW5QZW6"/>
<dbReference type="RefSeq" id="WP_261616258.1">
    <property type="nucleotide sequence ID" value="NZ_JALIDZ010000005.1"/>
</dbReference>
<dbReference type="PANTHER" id="PTHR43537">
    <property type="entry name" value="TRANSCRIPTIONAL REGULATOR, GNTR FAMILY"/>
    <property type="match status" value="1"/>
</dbReference>